<feature type="transmembrane region" description="Helical" evidence="6">
    <location>
        <begin position="270"/>
        <end position="290"/>
    </location>
</feature>
<feature type="transmembrane region" description="Helical" evidence="6">
    <location>
        <begin position="72"/>
        <end position="89"/>
    </location>
</feature>
<proteinExistence type="predicted"/>
<feature type="domain" description="EamA" evidence="7">
    <location>
        <begin position="155"/>
        <end position="285"/>
    </location>
</feature>
<feature type="transmembrane region" description="Helical" evidence="6">
    <location>
        <begin position="186"/>
        <end position="206"/>
    </location>
</feature>
<feature type="transmembrane region" description="Helical" evidence="6">
    <location>
        <begin position="158"/>
        <end position="179"/>
    </location>
</feature>
<dbReference type="InterPro" id="IPR037185">
    <property type="entry name" value="EmrE-like"/>
</dbReference>
<evidence type="ECO:0000256" key="5">
    <source>
        <dbReference type="ARBA" id="ARBA00023136"/>
    </source>
</evidence>
<organism evidence="8 9">
    <name type="scientific">Oligella urethralis DNF00040</name>
    <dbReference type="NCBI Taxonomy" id="1401065"/>
    <lineage>
        <taxon>Bacteria</taxon>
        <taxon>Pseudomonadati</taxon>
        <taxon>Pseudomonadota</taxon>
        <taxon>Betaproteobacteria</taxon>
        <taxon>Burkholderiales</taxon>
        <taxon>Alcaligenaceae</taxon>
        <taxon>Oligella</taxon>
    </lineage>
</organism>
<comment type="subcellular location">
    <subcellularLocation>
        <location evidence="1">Cell membrane</location>
        <topology evidence="1">Multi-pass membrane protein</topology>
    </subcellularLocation>
</comment>
<feature type="transmembrane region" description="Helical" evidence="6">
    <location>
        <begin position="127"/>
        <end position="146"/>
    </location>
</feature>
<gene>
    <name evidence="8" type="ORF">HMPREF2130_08990</name>
</gene>
<keyword evidence="4 6" id="KW-1133">Transmembrane helix</keyword>
<reference evidence="8 9" key="1">
    <citation type="submission" date="2014-07" db="EMBL/GenBank/DDBJ databases">
        <authorList>
            <person name="McCorrison J."/>
            <person name="Sanka R."/>
            <person name="Torralba M."/>
            <person name="Gillis M."/>
            <person name="Haft D.H."/>
            <person name="Methe B."/>
            <person name="Sutton G."/>
            <person name="Nelson K.E."/>
        </authorList>
    </citation>
    <scope>NUCLEOTIDE SEQUENCE [LARGE SCALE GENOMIC DNA]</scope>
    <source>
        <strain evidence="8 9">DNF00040</strain>
    </source>
</reference>
<accession>A0A095Z4C1</accession>
<feature type="domain" description="EamA" evidence="7">
    <location>
        <begin position="14"/>
        <end position="142"/>
    </location>
</feature>
<dbReference type="EMBL" id="JRNI01000043">
    <property type="protein sequence ID" value="KGF29186.1"/>
    <property type="molecule type" value="Genomic_DNA"/>
</dbReference>
<evidence type="ECO:0000259" key="7">
    <source>
        <dbReference type="Pfam" id="PF00892"/>
    </source>
</evidence>
<keyword evidence="9" id="KW-1185">Reference proteome</keyword>
<dbReference type="PANTHER" id="PTHR42920">
    <property type="entry name" value="OS03G0707200 PROTEIN-RELATED"/>
    <property type="match status" value="1"/>
</dbReference>
<feature type="transmembrane region" description="Helical" evidence="6">
    <location>
        <begin position="42"/>
        <end position="60"/>
    </location>
</feature>
<dbReference type="InterPro" id="IPR051258">
    <property type="entry name" value="Diverse_Substrate_Transporter"/>
</dbReference>
<evidence type="ECO:0000256" key="3">
    <source>
        <dbReference type="ARBA" id="ARBA00022692"/>
    </source>
</evidence>
<evidence type="ECO:0000256" key="1">
    <source>
        <dbReference type="ARBA" id="ARBA00004651"/>
    </source>
</evidence>
<keyword evidence="2" id="KW-1003">Cell membrane</keyword>
<feature type="transmembrane region" description="Helical" evidence="6">
    <location>
        <begin position="101"/>
        <end position="120"/>
    </location>
</feature>
<comment type="caution">
    <text evidence="8">The sequence shown here is derived from an EMBL/GenBank/DDBJ whole genome shotgun (WGS) entry which is preliminary data.</text>
</comment>
<feature type="transmembrane region" description="Helical" evidence="6">
    <location>
        <begin position="212"/>
        <end position="230"/>
    </location>
</feature>
<dbReference type="PANTHER" id="PTHR42920:SF5">
    <property type="entry name" value="EAMA DOMAIN-CONTAINING PROTEIN"/>
    <property type="match status" value="1"/>
</dbReference>
<evidence type="ECO:0000256" key="4">
    <source>
        <dbReference type="ARBA" id="ARBA00022989"/>
    </source>
</evidence>
<dbReference type="GO" id="GO:0005886">
    <property type="term" value="C:plasma membrane"/>
    <property type="evidence" value="ECO:0007669"/>
    <property type="project" value="UniProtKB-SubCell"/>
</dbReference>
<protein>
    <submittedName>
        <fullName evidence="8">Membrane protein</fullName>
    </submittedName>
</protein>
<evidence type="ECO:0000256" key="2">
    <source>
        <dbReference type="ARBA" id="ARBA00022475"/>
    </source>
</evidence>
<evidence type="ECO:0000256" key="6">
    <source>
        <dbReference type="SAM" id="Phobius"/>
    </source>
</evidence>
<dbReference type="RefSeq" id="WP_036560168.1">
    <property type="nucleotide sequence ID" value="NZ_JRNI01000043.1"/>
</dbReference>
<sequence length="305" mass="32711">MKQSSTEYRPFGKAELALMLITVFWGGTFLIVQIALSMSEPFFFVGLRFACAAAAVALCSPKVLRGLSFEELKAGIAIGVCIFLGYSLQTLGLQTIPSSKSAFLTALYVPLVPLLQWLFLKRRPTRLNALGIMLAFMGLACLAGPDGLEGTLLGRGELFTILGALAIAAEIILISCYAGKINLIRVTVLQLLVTSIIAFTVSAGVGEQVPDFSWGLIAIVLLMGFASALIQTTMNWAQKHVSATRATLIYAAEPVWGGVFGRLYGERLPFLSIIGAGLIVLGVIVSELRLNGLKRKTKRGGRGLR</sequence>
<dbReference type="Proteomes" id="UP000029629">
    <property type="component" value="Unassembled WGS sequence"/>
</dbReference>
<dbReference type="SUPFAM" id="SSF103481">
    <property type="entry name" value="Multidrug resistance efflux transporter EmrE"/>
    <property type="match status" value="2"/>
</dbReference>
<keyword evidence="3 6" id="KW-0812">Transmembrane</keyword>
<dbReference type="Pfam" id="PF00892">
    <property type="entry name" value="EamA"/>
    <property type="match status" value="2"/>
</dbReference>
<feature type="transmembrane region" description="Helical" evidence="6">
    <location>
        <begin position="242"/>
        <end position="264"/>
    </location>
</feature>
<dbReference type="InterPro" id="IPR000620">
    <property type="entry name" value="EamA_dom"/>
</dbReference>
<feature type="transmembrane region" description="Helical" evidence="6">
    <location>
        <begin position="16"/>
        <end position="36"/>
    </location>
</feature>
<dbReference type="eggNOG" id="COG0697">
    <property type="taxonomic scope" value="Bacteria"/>
</dbReference>
<evidence type="ECO:0000313" key="8">
    <source>
        <dbReference type="EMBL" id="KGF29186.1"/>
    </source>
</evidence>
<dbReference type="AlphaFoldDB" id="A0A095Z4C1"/>
<evidence type="ECO:0000313" key="9">
    <source>
        <dbReference type="Proteomes" id="UP000029629"/>
    </source>
</evidence>
<name>A0A095Z4C1_9BURK</name>
<keyword evidence="5 6" id="KW-0472">Membrane</keyword>